<dbReference type="eggNOG" id="ENOG502Z97J">
    <property type="taxonomic scope" value="Bacteria"/>
</dbReference>
<dbReference type="HOGENOM" id="CLU_030869_0_0_5"/>
<dbReference type="Proteomes" id="UP000001302">
    <property type="component" value="Chromosome"/>
</dbReference>
<evidence type="ECO:0000313" key="3">
    <source>
        <dbReference type="Proteomes" id="UP000001302"/>
    </source>
</evidence>
<sequence length="557" mass="61525">MSKSRSFSIYLLKEGFDASNALKDDHALDDAVAGEALPEGSTLFVLDNAPTPPWWKGYFGIQKDLRQALKGAVVFLPVDDRVFAITFGHVYHNLLDTSYEYDFGLRVTLNCLDPDKLKSTDILEPSGAKRQRTQMPTDSDLTYFDFDQDTTILKSLTGKVKDEHKNLFKHATGASNIRVSSDVTPDGLPELCEKLLTLYEDDAYKTTFPGLQNISPVRDPSVLATLDGLLLDAVINKSDSLSLSVPEILNYHDGLWATFSGAGGGLIYDDVFIGRYYDYLQLRGVSLNTIDIEALRKHCLNLTDEDGQPRGERHSVYKCLIFDTTLPESGETYHLCDGNWYLVDTDFVSQLSTFLDPFCTASSFPDFTHENEGEFNEAVAAAGAGLICLDKSSITPTGQKAVEPCDVYEVQGGKAVLHHVKISTLSAQLSHLFNQGTNSIHLLRDDKEARDKLKALVSDGAPANAQEAFTAPIDEDKFKVVFQIVTHKDADAKALNFPLFSRISLMRALKDLRRMGIEAEFAFIKDATPTSEGKKKKRKSKTDEADAGNDNDEAEAA</sequence>
<reference evidence="3" key="1">
    <citation type="submission" date="2010-08" db="EMBL/GenBank/DDBJ databases">
        <title>Genome sequence of Parvularcula bermudensis HTCC2503.</title>
        <authorList>
            <person name="Kang D.-M."/>
            <person name="Oh H.-M."/>
            <person name="Cho J.-C."/>
        </authorList>
    </citation>
    <scope>NUCLEOTIDE SEQUENCE [LARGE SCALE GENOMIC DNA]</scope>
    <source>
        <strain evidence="3">ATCC BAA-594 / HTCC2503 / KCTC 12087</strain>
    </source>
</reference>
<evidence type="ECO:0000256" key="1">
    <source>
        <dbReference type="SAM" id="MobiDB-lite"/>
    </source>
</evidence>
<dbReference type="OrthoDB" id="6401683at2"/>
<dbReference type="AlphaFoldDB" id="E0TGZ5"/>
<feature type="compositionally biased region" description="Acidic residues" evidence="1">
    <location>
        <begin position="545"/>
        <end position="557"/>
    </location>
</feature>
<gene>
    <name evidence="2" type="ordered locus">PB2503_05822</name>
</gene>
<accession>E0TGZ5</accession>
<dbReference type="InterPro" id="IPR026487">
    <property type="entry name" value="CHP04141"/>
</dbReference>
<dbReference type="STRING" id="314260.PB2503_05822"/>
<dbReference type="RefSeq" id="WP_013300209.1">
    <property type="nucleotide sequence ID" value="NC_014414.1"/>
</dbReference>
<feature type="region of interest" description="Disordered" evidence="1">
    <location>
        <begin position="528"/>
        <end position="557"/>
    </location>
</feature>
<proteinExistence type="predicted"/>
<organism evidence="2 3">
    <name type="scientific">Parvularcula bermudensis (strain ATCC BAA-594 / HTCC2503 / KCTC 12087)</name>
    <dbReference type="NCBI Taxonomy" id="314260"/>
    <lineage>
        <taxon>Bacteria</taxon>
        <taxon>Pseudomonadati</taxon>
        <taxon>Pseudomonadota</taxon>
        <taxon>Alphaproteobacteria</taxon>
        <taxon>Parvularculales</taxon>
        <taxon>Parvularculaceae</taxon>
        <taxon>Parvularcula</taxon>
    </lineage>
</organism>
<reference evidence="2 3" key="2">
    <citation type="journal article" date="2011" name="J. Bacteriol.">
        <title>Complete genome sequence of strain HTCC2503T of Parvularcula bermudensis, the type species of the order "Parvularculales" in the class Alphaproteobacteria.</title>
        <authorList>
            <person name="Oh H.M."/>
            <person name="Kang I."/>
            <person name="Vergin K.L."/>
            <person name="Kang D."/>
            <person name="Rhee K.H."/>
            <person name="Giovannoni S.J."/>
            <person name="Cho J.C."/>
        </authorList>
    </citation>
    <scope>NUCLEOTIDE SEQUENCE [LARGE SCALE GENOMIC DNA]</scope>
    <source>
        <strain evidence="3">ATCC BAA-594 / HTCC2503 / KCTC 12087</strain>
    </source>
</reference>
<evidence type="ECO:0000313" key="2">
    <source>
        <dbReference type="EMBL" id="ADM09235.1"/>
    </source>
</evidence>
<dbReference type="NCBIfam" id="TIGR04141">
    <property type="entry name" value="TIGR04141 family sporadically distributed protein"/>
    <property type="match status" value="1"/>
</dbReference>
<dbReference type="Pfam" id="PF19614">
    <property type="entry name" value="DUF6119"/>
    <property type="match status" value="1"/>
</dbReference>
<evidence type="ECO:0008006" key="4">
    <source>
        <dbReference type="Google" id="ProtNLM"/>
    </source>
</evidence>
<dbReference type="KEGG" id="pbr:PB2503_05822"/>
<name>E0TGZ5_PARBH</name>
<keyword evidence="3" id="KW-1185">Reference proteome</keyword>
<dbReference type="EMBL" id="CP002156">
    <property type="protein sequence ID" value="ADM09235.1"/>
    <property type="molecule type" value="Genomic_DNA"/>
</dbReference>
<protein>
    <recommendedName>
        <fullName evidence="4">Sporadically distributed protein, TIGR04141 family</fullName>
    </recommendedName>
</protein>